<protein>
    <submittedName>
        <fullName evidence="1">Uncharacterized protein</fullName>
    </submittedName>
</protein>
<proteinExistence type="predicted"/>
<dbReference type="Proteomes" id="UP000053800">
    <property type="component" value="Unassembled WGS sequence"/>
</dbReference>
<organism evidence="1 2">
    <name type="scientific">Cryptococcus bacillisporus CA1873</name>
    <dbReference type="NCBI Taxonomy" id="1296111"/>
    <lineage>
        <taxon>Eukaryota</taxon>
        <taxon>Fungi</taxon>
        <taxon>Dikarya</taxon>
        <taxon>Basidiomycota</taxon>
        <taxon>Agaricomycotina</taxon>
        <taxon>Tremellomycetes</taxon>
        <taxon>Tremellales</taxon>
        <taxon>Cryptococcaceae</taxon>
        <taxon>Cryptococcus</taxon>
        <taxon>Cryptococcus gattii species complex</taxon>
    </lineage>
</organism>
<evidence type="ECO:0000313" key="1">
    <source>
        <dbReference type="EMBL" id="KIR59662.1"/>
    </source>
</evidence>
<dbReference type="EMBL" id="KN848900">
    <property type="protein sequence ID" value="KIR59662.1"/>
    <property type="molecule type" value="Genomic_DNA"/>
</dbReference>
<evidence type="ECO:0000313" key="2">
    <source>
        <dbReference type="Proteomes" id="UP000053800"/>
    </source>
</evidence>
<keyword evidence="2" id="KW-1185">Reference proteome</keyword>
<accession>A0ABR5B8X1</accession>
<name>A0ABR5B8X1_CRYGA</name>
<sequence length="111" mass="11842">MNNFIGCLCEGQTYTGALGNETIMGSAGICASCQTTPALIQKNIQLCSVQSTNGTASNSTAFRPQGYETGEDTTKDAVVGKGVLTLVNNATWLMLDGHILDNVLLWRHDFL</sequence>
<gene>
    <name evidence="1" type="ORF">I314_04658</name>
</gene>
<feature type="non-terminal residue" evidence="1">
    <location>
        <position position="111"/>
    </location>
</feature>
<reference evidence="1 2" key="1">
    <citation type="submission" date="2015-01" db="EMBL/GenBank/DDBJ databases">
        <title>The Genome Sequence of Cryptococcus gattii CA1873.</title>
        <authorList>
            <consortium name="The Broad Institute Genomics Platform"/>
            <person name="Cuomo C."/>
            <person name="Litvintseva A."/>
            <person name="Chen Y."/>
            <person name="Heitman J."/>
            <person name="Sun S."/>
            <person name="Springer D."/>
            <person name="Dromer F."/>
            <person name="Young S."/>
            <person name="Zeng Q."/>
            <person name="Gargeya S."/>
            <person name="Abouelleil A."/>
            <person name="Alvarado L."/>
            <person name="Chapman S.B."/>
            <person name="Gainer-Dewar J."/>
            <person name="Goldberg J."/>
            <person name="Griggs A."/>
            <person name="Gujja S."/>
            <person name="Hansen M."/>
            <person name="Howarth C."/>
            <person name="Imamovic A."/>
            <person name="Larimer J."/>
            <person name="Murphy C."/>
            <person name="Naylor J."/>
            <person name="Pearson M."/>
            <person name="Priest M."/>
            <person name="Roberts A."/>
            <person name="Saif S."/>
            <person name="Shea T."/>
            <person name="Sykes S."/>
            <person name="Wortman J."/>
            <person name="Nusbaum C."/>
            <person name="Birren B."/>
        </authorList>
    </citation>
    <scope>NUCLEOTIDE SEQUENCE [LARGE SCALE GENOMIC DNA]</scope>
    <source>
        <strain evidence="1 2">CA1873</strain>
    </source>
</reference>